<reference evidence="2 3" key="1">
    <citation type="journal article" date="2016" name="Front. Microbiol.">
        <title>Single-Cell (Meta-)Genomics of a Dimorphic Candidatus Thiomargarita nelsonii Reveals Genomic Plasticity.</title>
        <authorList>
            <person name="Flood B.E."/>
            <person name="Fliss P."/>
            <person name="Jones D.S."/>
            <person name="Dick G.J."/>
            <person name="Jain S."/>
            <person name="Kaster A.K."/>
            <person name="Winkel M."/>
            <person name="Mussmann M."/>
            <person name="Bailey J."/>
        </authorList>
    </citation>
    <scope>NUCLEOTIDE SEQUENCE [LARGE SCALE GENOMIC DNA]</scope>
    <source>
        <strain evidence="2">Hydrate Ridge</strain>
    </source>
</reference>
<comment type="caution">
    <text evidence="2">The sequence shown here is derived from an EMBL/GenBank/DDBJ whole genome shotgun (WGS) entry which is preliminary data.</text>
</comment>
<accession>A0A4E0QZX0</accession>
<protein>
    <recommendedName>
        <fullName evidence="4">DUF2085 domain-containing protein</fullName>
    </recommendedName>
</protein>
<dbReference type="EMBL" id="JSZA02000098">
    <property type="protein sequence ID" value="TGO02632.1"/>
    <property type="molecule type" value="Genomic_DNA"/>
</dbReference>
<keyword evidence="1" id="KW-0472">Membrane</keyword>
<keyword evidence="1" id="KW-0812">Transmembrane</keyword>
<evidence type="ECO:0000256" key="1">
    <source>
        <dbReference type="SAM" id="Phobius"/>
    </source>
</evidence>
<evidence type="ECO:0000313" key="3">
    <source>
        <dbReference type="Proteomes" id="UP000030428"/>
    </source>
</evidence>
<feature type="transmembrane region" description="Helical" evidence="1">
    <location>
        <begin position="67"/>
        <end position="86"/>
    </location>
</feature>
<proteinExistence type="predicted"/>
<gene>
    <name evidence="2" type="ORF">PN36_21685</name>
</gene>
<dbReference type="InterPro" id="IPR019206">
    <property type="entry name" value="DUF2085_TM"/>
</dbReference>
<dbReference type="AlphaFoldDB" id="A0A4E0QZX0"/>
<keyword evidence="1" id="KW-1133">Transmembrane helix</keyword>
<sequence length="109" mass="12341">MLKKVVEELIHRLSKIGKLPVCNLRGDRAPHICGICFPLCWRCTSIIASFLLSHHILVLWIEINSVIALLLCVPTVIDGTLQYYFYIESTNFRRIWTGILAGVGIAFLT</sequence>
<dbReference type="Pfam" id="PF09858">
    <property type="entry name" value="DUF2085"/>
    <property type="match status" value="1"/>
</dbReference>
<keyword evidence="3" id="KW-1185">Reference proteome</keyword>
<evidence type="ECO:0008006" key="4">
    <source>
        <dbReference type="Google" id="ProtNLM"/>
    </source>
</evidence>
<name>A0A4E0QZX0_9GAMM</name>
<evidence type="ECO:0000313" key="2">
    <source>
        <dbReference type="EMBL" id="TGO02632.1"/>
    </source>
</evidence>
<dbReference type="Proteomes" id="UP000030428">
    <property type="component" value="Unassembled WGS sequence"/>
</dbReference>
<organism evidence="2 3">
    <name type="scientific">Candidatus Thiomargarita nelsonii</name>
    <dbReference type="NCBI Taxonomy" id="1003181"/>
    <lineage>
        <taxon>Bacteria</taxon>
        <taxon>Pseudomonadati</taxon>
        <taxon>Pseudomonadota</taxon>
        <taxon>Gammaproteobacteria</taxon>
        <taxon>Thiotrichales</taxon>
        <taxon>Thiotrichaceae</taxon>
        <taxon>Thiomargarita</taxon>
    </lineage>
</organism>
<feature type="transmembrane region" description="Helical" evidence="1">
    <location>
        <begin position="39"/>
        <end position="61"/>
    </location>
</feature>